<keyword evidence="14" id="KW-1185">Reference proteome</keyword>
<name>A0A238ZNY4_9PROT</name>
<keyword evidence="5 11" id="KW-0812">Transmembrane</keyword>
<protein>
    <recommendedName>
        <fullName evidence="11">Zinc metalloprotease</fullName>
        <ecNumber evidence="11">3.4.24.-</ecNumber>
    </recommendedName>
</protein>
<feature type="transmembrane region" description="Helical" evidence="11">
    <location>
        <begin position="98"/>
        <end position="119"/>
    </location>
</feature>
<dbReference type="EMBL" id="FZOA01000005">
    <property type="protein sequence ID" value="SNR85156.1"/>
    <property type="molecule type" value="Genomic_DNA"/>
</dbReference>
<dbReference type="InterPro" id="IPR001478">
    <property type="entry name" value="PDZ"/>
</dbReference>
<proteinExistence type="inferred from homology"/>
<keyword evidence="8 11" id="KW-1133">Transmembrane helix</keyword>
<keyword evidence="4 13" id="KW-0645">Protease</keyword>
<dbReference type="AlphaFoldDB" id="A0A238ZNY4"/>
<keyword evidence="9 11" id="KW-0482">Metalloprotease</keyword>
<organism evidence="13 14">
    <name type="scientific">Methylobacillus rhizosphaerae</name>
    <dbReference type="NCBI Taxonomy" id="551994"/>
    <lineage>
        <taxon>Bacteria</taxon>
        <taxon>Pseudomonadati</taxon>
        <taxon>Pseudomonadota</taxon>
        <taxon>Betaproteobacteria</taxon>
        <taxon>Nitrosomonadales</taxon>
        <taxon>Methylophilaceae</taxon>
        <taxon>Methylobacillus</taxon>
    </lineage>
</organism>
<dbReference type="GO" id="GO:0004222">
    <property type="term" value="F:metalloendopeptidase activity"/>
    <property type="evidence" value="ECO:0007669"/>
    <property type="project" value="InterPro"/>
</dbReference>
<feature type="transmembrane region" description="Helical" evidence="11">
    <location>
        <begin position="427"/>
        <end position="445"/>
    </location>
</feature>
<keyword evidence="7 11" id="KW-0862">Zinc</keyword>
<reference evidence="14" key="1">
    <citation type="submission" date="2017-06" db="EMBL/GenBank/DDBJ databases">
        <authorList>
            <person name="Varghese N."/>
            <person name="Submissions S."/>
        </authorList>
    </citation>
    <scope>NUCLEOTIDE SEQUENCE [LARGE SCALE GENOMIC DNA]</scope>
    <source>
        <strain evidence="14">Ca-68</strain>
    </source>
</reference>
<evidence type="ECO:0000256" key="6">
    <source>
        <dbReference type="ARBA" id="ARBA00022801"/>
    </source>
</evidence>
<feature type="transmembrane region" description="Helical" evidence="11">
    <location>
        <begin position="380"/>
        <end position="401"/>
    </location>
</feature>
<dbReference type="CDD" id="cd23081">
    <property type="entry name" value="cpPDZ_EcRseP-like"/>
    <property type="match status" value="1"/>
</dbReference>
<evidence type="ECO:0000256" key="8">
    <source>
        <dbReference type="ARBA" id="ARBA00022989"/>
    </source>
</evidence>
<dbReference type="PROSITE" id="PS50106">
    <property type="entry name" value="PDZ"/>
    <property type="match status" value="1"/>
</dbReference>
<dbReference type="GO" id="GO:0006508">
    <property type="term" value="P:proteolysis"/>
    <property type="evidence" value="ECO:0007669"/>
    <property type="project" value="UniProtKB-KW"/>
</dbReference>
<evidence type="ECO:0000256" key="7">
    <source>
        <dbReference type="ARBA" id="ARBA00022833"/>
    </source>
</evidence>
<dbReference type="InterPro" id="IPR036034">
    <property type="entry name" value="PDZ_sf"/>
</dbReference>
<evidence type="ECO:0000313" key="14">
    <source>
        <dbReference type="Proteomes" id="UP000198305"/>
    </source>
</evidence>
<dbReference type="EC" id="3.4.24.-" evidence="11"/>
<comment type="similarity">
    <text evidence="3 11">Belongs to the peptidase M50B family.</text>
</comment>
<dbReference type="SMART" id="SM00228">
    <property type="entry name" value="PDZ"/>
    <property type="match status" value="2"/>
</dbReference>
<keyword evidence="10 11" id="KW-0472">Membrane</keyword>
<dbReference type="Pfam" id="PF02163">
    <property type="entry name" value="Peptidase_M50"/>
    <property type="match status" value="1"/>
</dbReference>
<feature type="domain" description="PDZ" evidence="12">
    <location>
        <begin position="180"/>
        <end position="254"/>
    </location>
</feature>
<dbReference type="CDD" id="cd06163">
    <property type="entry name" value="S2P-M50_PDZ_RseP-like"/>
    <property type="match status" value="2"/>
</dbReference>
<comment type="cofactor">
    <cofactor evidence="1 11">
        <name>Zn(2+)</name>
        <dbReference type="ChEBI" id="CHEBI:29105"/>
    </cofactor>
</comment>
<evidence type="ECO:0000256" key="5">
    <source>
        <dbReference type="ARBA" id="ARBA00022692"/>
    </source>
</evidence>
<evidence type="ECO:0000256" key="2">
    <source>
        <dbReference type="ARBA" id="ARBA00004141"/>
    </source>
</evidence>
<evidence type="ECO:0000256" key="11">
    <source>
        <dbReference type="RuleBase" id="RU362031"/>
    </source>
</evidence>
<evidence type="ECO:0000256" key="3">
    <source>
        <dbReference type="ARBA" id="ARBA00007931"/>
    </source>
</evidence>
<evidence type="ECO:0000256" key="9">
    <source>
        <dbReference type="ARBA" id="ARBA00023049"/>
    </source>
</evidence>
<dbReference type="Pfam" id="PF17820">
    <property type="entry name" value="PDZ_6"/>
    <property type="match status" value="1"/>
</dbReference>
<evidence type="ECO:0000259" key="12">
    <source>
        <dbReference type="PROSITE" id="PS50106"/>
    </source>
</evidence>
<keyword evidence="6 11" id="KW-0378">Hydrolase</keyword>
<dbReference type="GO" id="GO:0016020">
    <property type="term" value="C:membrane"/>
    <property type="evidence" value="ECO:0007669"/>
    <property type="project" value="UniProtKB-SubCell"/>
</dbReference>
<dbReference type="InterPro" id="IPR008915">
    <property type="entry name" value="Peptidase_M50"/>
</dbReference>
<dbReference type="OrthoDB" id="9782003at2"/>
<dbReference type="Gene3D" id="2.30.42.10">
    <property type="match status" value="2"/>
</dbReference>
<accession>A0A238ZNY4</accession>
<dbReference type="Proteomes" id="UP000198305">
    <property type="component" value="Unassembled WGS sequence"/>
</dbReference>
<evidence type="ECO:0000313" key="13">
    <source>
        <dbReference type="EMBL" id="SNR85156.1"/>
    </source>
</evidence>
<dbReference type="SUPFAM" id="SSF50156">
    <property type="entry name" value="PDZ domain-like"/>
    <property type="match status" value="2"/>
</dbReference>
<evidence type="ECO:0000256" key="1">
    <source>
        <dbReference type="ARBA" id="ARBA00001947"/>
    </source>
</evidence>
<evidence type="ECO:0000256" key="4">
    <source>
        <dbReference type="ARBA" id="ARBA00022670"/>
    </source>
</evidence>
<dbReference type="PANTHER" id="PTHR42837">
    <property type="entry name" value="REGULATOR OF SIGMA-E PROTEASE RSEP"/>
    <property type="match status" value="1"/>
</dbReference>
<dbReference type="RefSeq" id="WP_089375518.1">
    <property type="nucleotide sequence ID" value="NZ_FZOA01000005.1"/>
</dbReference>
<comment type="subcellular location">
    <subcellularLocation>
        <location evidence="2">Membrane</location>
        <topology evidence="2">Multi-pass membrane protein</topology>
    </subcellularLocation>
</comment>
<evidence type="ECO:0000256" key="10">
    <source>
        <dbReference type="ARBA" id="ARBA00023136"/>
    </source>
</evidence>
<dbReference type="NCBIfam" id="TIGR00054">
    <property type="entry name" value="RIP metalloprotease RseP"/>
    <property type="match status" value="1"/>
</dbReference>
<dbReference type="InterPro" id="IPR041489">
    <property type="entry name" value="PDZ_6"/>
</dbReference>
<dbReference type="InterPro" id="IPR004387">
    <property type="entry name" value="Pept_M50_Zn"/>
</dbReference>
<dbReference type="PANTHER" id="PTHR42837:SF2">
    <property type="entry name" value="MEMBRANE METALLOPROTEASE ARASP2, CHLOROPLASTIC-RELATED"/>
    <property type="match status" value="1"/>
</dbReference>
<dbReference type="GO" id="GO:0046872">
    <property type="term" value="F:metal ion binding"/>
    <property type="evidence" value="ECO:0007669"/>
    <property type="project" value="UniProtKB-KW"/>
</dbReference>
<keyword evidence="11" id="KW-0479">Metal-binding</keyword>
<sequence length="454" mass="49864">MLTLVAFLVALGILVTVHEYGHFQVARWCNVKVLRFSLGFGKPIFRRRFGADQTEFVISVLPLGGYVKMLDEHELPAGGLSETELSRAFNRQSVWKRIAIVAAGPVANLLLAIFLYWLLFMQGVPGMKPLLGEIPVATPAAQAELRQHDLITAIEGKAVTSWTDVRWILMQESIKAPAVTIQVQDEAQQKRTVTLGLDSLDKEDIESDFLEKLGLKPYRLPMPARIGDVMPDSAAEKGGLKPGDEVLTVNDQSIHEWEQFVTLVREHPGQPLALRVSREGRGVEVVVTPDNVDDNGVKTGRIGAAFQVDDAIMEKMMVVVNYGPWQSMRKAIDKTWETSVFSLRMLGRMVTGEASWKGVSGPVTIASYAGQSAHSGWKSFVGFLALISISLGILNLLPVPVLDGGHLLYYTIEILKGSPVSEAIMDVGQRIGLAILALLFAVAFYNDITRFITG</sequence>
<gene>
    <name evidence="13" type="ORF">SAMN05192560_1417</name>
</gene>